<keyword evidence="1" id="KW-0472">Membrane</keyword>
<protein>
    <submittedName>
        <fullName evidence="2">Uncharacterized protein</fullName>
    </submittedName>
</protein>
<evidence type="ECO:0000313" key="2">
    <source>
        <dbReference type="EMBL" id="CAB5220399.1"/>
    </source>
</evidence>
<feature type="transmembrane region" description="Helical" evidence="1">
    <location>
        <begin position="460"/>
        <end position="482"/>
    </location>
</feature>
<feature type="transmembrane region" description="Helical" evidence="1">
    <location>
        <begin position="489"/>
        <end position="512"/>
    </location>
</feature>
<name>A0A6J7WQW2_9CAUD</name>
<keyword evidence="1" id="KW-1133">Transmembrane helix</keyword>
<organism evidence="2">
    <name type="scientific">uncultured Caudovirales phage</name>
    <dbReference type="NCBI Taxonomy" id="2100421"/>
    <lineage>
        <taxon>Viruses</taxon>
        <taxon>Duplodnaviria</taxon>
        <taxon>Heunggongvirae</taxon>
        <taxon>Uroviricota</taxon>
        <taxon>Caudoviricetes</taxon>
        <taxon>Peduoviridae</taxon>
        <taxon>Maltschvirus</taxon>
        <taxon>Maltschvirus maltsch</taxon>
    </lineage>
</organism>
<accession>A0A6J7WQW2</accession>
<keyword evidence="1" id="KW-0812">Transmembrane</keyword>
<gene>
    <name evidence="2" type="ORF">UFOVP238_44</name>
</gene>
<evidence type="ECO:0000256" key="1">
    <source>
        <dbReference type="SAM" id="Phobius"/>
    </source>
</evidence>
<sequence length="1856" mass="196286">MIVGEAVVRYTADATGLIQGTNQATASLKALQLASNQGASSLKRMGEVAAGIGIYQVLTHATSAVVNFTKAAVESAARTEEMNFALSVIGRNAGETSGGIEKQRIAIQKLGIETSVAQQTLAEFMRNGLQSADAAKVARVAQDAAVVSATNSSESLQNILYGIVTRQTEVIRNAGVTVSLESAFQQAAASKNKTTDALTENEKTQAAVNAVIREGATLEGTYEAAMESASKQLRSRVRLVSDLKDSVGSMGTPLFTSWVFGVNDMIKMTTQVFDPSGPINKSVTSLTTVLGVRMTTMWQSIRTSFDAFVSGGGLESIGQKLTETFRSYSGTGGALAGGMAGLLTSAGGGILGQLGKTSIGSFIPELAGFALPPGLSQAVSLFTSLIVSSHDFRDALVNLGKSIITVAGQIVQAFNPVTKAFQNIVDQIAPAASQIVNSLAKIIPQIGEVAASFISATAPLISMAGAVIVPLVNALATVVGWLEKSKIAVIAFGVAMSLWVGAKIVSQVMMLASAYRELAAGIALARTAESAGGVKTAIGIGIQRAATAMGGGTGFVSKFGGMLAGGSGAAVAGEGAGVAAAGAGAAIGAVAVPVLAVAAAVGVGVLAWKIYSDGVERARKANLEMTKQAIDSQAVYRDGQRDLLQQVQTYYAVQKAARAASDAAYARIIAEREAKGVNNDRVTLTTPETLANQQIIADSEAVLAGMKDYYKSMLQDEKDYSAKSVATANERLSKLRDSSKLLAQQLAVPPEMFSQLENMIPAQAKIITDQLNQMVEYTKSWRMEMQSGASALKEAWSIAQSNSKITGAPSSVSTSLLQGVFTNRSAQVSMFNSDIDQLINLAGDKSAALITELEKAGPQQVGDALHSWIQNLSTMTQQDAKGAVDSIVTASSDIAKGADTALRSAAVKLSQGQVMDLNNPDVAKQFVSDYQSMQQDLNANQSSLVNASMSGIFKDNTPIAQASGKLNELITKGASTDAVKEQAQYLNILAKSSSNLSGDQGTLAKTLVDSTQAIMSQYGAFKNATDQYTSLTHATEAQREAVTEATTGQAQIRSAIEMVGKTSDKTRGALTSSATTARNGLKGMVSSLNDPEIQSAYDKFVASNYNVGSEAAQALIKAFSSKSSALGAAIQSALSGSEVISNSGTVYLSDQIRDMNNAMTSQQKILQDNKNAIAAERHEYDSLKQSVDNVVSRQLSLISTNSGVGNSSQRLAEALGNGITQGKELSQVHRDVADATSSAMESIKAHVMAMAEARLIGRDFNSVQTEMNNEIDSFKQTLAADTAEWLRNNQAKIAAQSVAEELAKTSGIMNTAIKATDAVFNTSTDLSVKLAQAIFTIPKNAREAANAQIGLRTAVTSYTDSVEQQAYALAAQGKIGKDTQSIYAYIVQTVNAMITSLNNQTAAVMTADEAIQSYNTTWDNIVGKTQGVIKSQFAVDDALRTLTQTYNNYAGVASSDQVNLDAQKYAHQQLAQSVDQTVIALRNQAEALVTSGKLANNPKAINAWMVQQLTALKSGRPAIASIVDGWISDLNRVPPAIDTQARIDTNTAVTQLQNYVNLVNSVPPDKNTNMNVLLGESMTIIDNFKKTLTNIPDETVYINAEYNADLAIASLNDQFRATIEKVQQFSSALEFMQTGGKYVSQEIGDNYAKYGGSLPSNVRVAPDWLPKEAYAKWDAISGVFRANGGVEDHTAQIAPAGSWRVFAEPETGGEAYIPLALSKRTRSLQLLRQVSNIFGGDFVQYADGNVGYATWNTGGFASNAMSNMAGNFFLGSAVGLYKSLKNQGHADGAVYNPYYTQSYQGRSARQTISSNSENAYDDVQVQSSTTTIEQLHVHTNLPPQEWIDEAQWRRTRRSGL</sequence>
<proteinExistence type="predicted"/>
<reference evidence="2" key="1">
    <citation type="submission" date="2020-05" db="EMBL/GenBank/DDBJ databases">
        <authorList>
            <person name="Chiriac C."/>
            <person name="Salcher M."/>
            <person name="Ghai R."/>
            <person name="Kavagutti S V."/>
        </authorList>
    </citation>
    <scope>NUCLEOTIDE SEQUENCE</scope>
</reference>
<dbReference type="EMBL" id="LR798283">
    <property type="protein sequence ID" value="CAB5220399.1"/>
    <property type="molecule type" value="Genomic_DNA"/>
</dbReference>